<dbReference type="AlphaFoldDB" id="A0A0F9HGS0"/>
<proteinExistence type="predicted"/>
<reference evidence="1" key="1">
    <citation type="journal article" date="2015" name="Nature">
        <title>Complex archaea that bridge the gap between prokaryotes and eukaryotes.</title>
        <authorList>
            <person name="Spang A."/>
            <person name="Saw J.H."/>
            <person name="Jorgensen S.L."/>
            <person name="Zaremba-Niedzwiedzka K."/>
            <person name="Martijn J."/>
            <person name="Lind A.E."/>
            <person name="van Eijk R."/>
            <person name="Schleper C."/>
            <person name="Guy L."/>
            <person name="Ettema T.J."/>
        </authorList>
    </citation>
    <scope>NUCLEOTIDE SEQUENCE</scope>
</reference>
<evidence type="ECO:0000313" key="1">
    <source>
        <dbReference type="EMBL" id="KKL74292.1"/>
    </source>
</evidence>
<name>A0A0F9HGS0_9ZZZZ</name>
<organism evidence="1">
    <name type="scientific">marine sediment metagenome</name>
    <dbReference type="NCBI Taxonomy" id="412755"/>
    <lineage>
        <taxon>unclassified sequences</taxon>
        <taxon>metagenomes</taxon>
        <taxon>ecological metagenomes</taxon>
    </lineage>
</organism>
<comment type="caution">
    <text evidence="1">The sequence shown here is derived from an EMBL/GenBank/DDBJ whole genome shotgun (WGS) entry which is preliminary data.</text>
</comment>
<sequence length="62" mass="6516">MILSSSPIKQLSTHALILLPSLLLNSFAVKAEVAVDLPKVEVTSGSLSADSYIPLVKQPKVG</sequence>
<accession>A0A0F9HGS0</accession>
<protein>
    <submittedName>
        <fullName evidence="1">Uncharacterized protein</fullName>
    </submittedName>
</protein>
<gene>
    <name evidence="1" type="ORF">LCGC14_2066340</name>
</gene>
<dbReference type="EMBL" id="LAZR01024704">
    <property type="protein sequence ID" value="KKL74292.1"/>
    <property type="molecule type" value="Genomic_DNA"/>
</dbReference>